<dbReference type="EMBL" id="AMFJ01028855">
    <property type="protein sequence ID" value="EKD44485.1"/>
    <property type="molecule type" value="Genomic_DNA"/>
</dbReference>
<reference evidence="1" key="1">
    <citation type="journal article" date="2012" name="Science">
        <title>Fermentation, hydrogen, and sulfur metabolism in multiple uncultivated bacterial phyla.</title>
        <authorList>
            <person name="Wrighton K.C."/>
            <person name="Thomas B.C."/>
            <person name="Sharon I."/>
            <person name="Miller C.S."/>
            <person name="Castelle C.J."/>
            <person name="VerBerkmoes N.C."/>
            <person name="Wilkins M.J."/>
            <person name="Hettich R.L."/>
            <person name="Lipton M.S."/>
            <person name="Williams K.H."/>
            <person name="Long P.E."/>
            <person name="Banfield J.F."/>
        </authorList>
    </citation>
    <scope>NUCLEOTIDE SEQUENCE [LARGE SCALE GENOMIC DNA]</scope>
</reference>
<proteinExistence type="predicted"/>
<sequence>MSKIDKLENSNENIIKFLEEKVKKEFPWEKIEIVPIKENVYWVKFDTWNIGYYIDSKWETVVSVWAYATEEDYQDRLKSLWYRDKKVWTEYVMYRLKDNVKIDNISVEYLNIFLDIRFLESLKWMDLTKIYNLTREQTLKLIPIFITSWAFRIKDLLSYLEKGQITQEDFSKYLPQLRKLLKSQCIDEWKKFERFWEPVAEQELKMYLEKGYINKKAARELYEILKKKVDKNKQEQKIKNDTHSSLVQEKSTYLT</sequence>
<gene>
    <name evidence="1" type="ORF">ACD_71C00124G0012</name>
</gene>
<protein>
    <submittedName>
        <fullName evidence="1">Uncharacterized protein</fullName>
    </submittedName>
</protein>
<organism evidence="1">
    <name type="scientific">uncultured bacterium</name>
    <name type="common">gcode 4</name>
    <dbReference type="NCBI Taxonomy" id="1234023"/>
    <lineage>
        <taxon>Bacteria</taxon>
        <taxon>environmental samples</taxon>
    </lineage>
</organism>
<comment type="caution">
    <text evidence="1">The sequence shown here is derived from an EMBL/GenBank/DDBJ whole genome shotgun (WGS) entry which is preliminary data.</text>
</comment>
<evidence type="ECO:0000313" key="1">
    <source>
        <dbReference type="EMBL" id="EKD44485.1"/>
    </source>
</evidence>
<dbReference type="AlphaFoldDB" id="K1YND0"/>
<accession>K1YND0</accession>
<name>K1YND0_9BACT</name>